<reference evidence="2" key="1">
    <citation type="journal article" date="2023" name="G3 (Bethesda)">
        <title>Whole genome assemblies of Zophobas morio and Tenebrio molitor.</title>
        <authorList>
            <person name="Kaur S."/>
            <person name="Stinson S.A."/>
            <person name="diCenzo G.C."/>
        </authorList>
    </citation>
    <scope>NUCLEOTIDE SEQUENCE</scope>
    <source>
        <strain evidence="2">QUZm001</strain>
    </source>
</reference>
<proteinExistence type="predicted"/>
<protein>
    <submittedName>
        <fullName evidence="2">Uncharacterized protein</fullName>
    </submittedName>
</protein>
<gene>
    <name evidence="2" type="ORF">Zmor_024473</name>
</gene>
<evidence type="ECO:0000313" key="3">
    <source>
        <dbReference type="Proteomes" id="UP001168821"/>
    </source>
</evidence>
<dbReference type="Proteomes" id="UP001168821">
    <property type="component" value="Unassembled WGS sequence"/>
</dbReference>
<feature type="compositionally biased region" description="Basic and acidic residues" evidence="1">
    <location>
        <begin position="1"/>
        <end position="14"/>
    </location>
</feature>
<evidence type="ECO:0000256" key="1">
    <source>
        <dbReference type="SAM" id="MobiDB-lite"/>
    </source>
</evidence>
<sequence length="163" mass="18529">MATELKRFGSKSEEEINAEVEENVPNNAKTAREFVWRQFHKFLSEKGCKLEKTTSPAKEARDGMRKKLQACPEKQTNSATALAETEFLNIVKLFGKDTPEGLKKKFFFIVPYELAWKDGEGVHCLVSFFKEEIRGLPTGRINIIQCSQRRLKKGPNHLPKASG</sequence>
<name>A0AA38M8E1_9CUCU</name>
<dbReference type="EMBL" id="JALNTZ010000007">
    <property type="protein sequence ID" value="KAJ3646914.1"/>
    <property type="molecule type" value="Genomic_DNA"/>
</dbReference>
<accession>A0AA38M8E1</accession>
<dbReference type="AlphaFoldDB" id="A0AA38M8E1"/>
<feature type="region of interest" description="Disordered" evidence="1">
    <location>
        <begin position="1"/>
        <end position="23"/>
    </location>
</feature>
<evidence type="ECO:0000313" key="2">
    <source>
        <dbReference type="EMBL" id="KAJ3646914.1"/>
    </source>
</evidence>
<comment type="caution">
    <text evidence="2">The sequence shown here is derived from an EMBL/GenBank/DDBJ whole genome shotgun (WGS) entry which is preliminary data.</text>
</comment>
<keyword evidence="3" id="KW-1185">Reference proteome</keyword>
<organism evidence="2 3">
    <name type="scientific">Zophobas morio</name>
    <dbReference type="NCBI Taxonomy" id="2755281"/>
    <lineage>
        <taxon>Eukaryota</taxon>
        <taxon>Metazoa</taxon>
        <taxon>Ecdysozoa</taxon>
        <taxon>Arthropoda</taxon>
        <taxon>Hexapoda</taxon>
        <taxon>Insecta</taxon>
        <taxon>Pterygota</taxon>
        <taxon>Neoptera</taxon>
        <taxon>Endopterygota</taxon>
        <taxon>Coleoptera</taxon>
        <taxon>Polyphaga</taxon>
        <taxon>Cucujiformia</taxon>
        <taxon>Tenebrionidae</taxon>
        <taxon>Zophobas</taxon>
    </lineage>
</organism>